<evidence type="ECO:0000256" key="1">
    <source>
        <dbReference type="SAM" id="Phobius"/>
    </source>
</evidence>
<proteinExistence type="predicted"/>
<feature type="transmembrane region" description="Helical" evidence="1">
    <location>
        <begin position="20"/>
        <end position="38"/>
    </location>
</feature>
<accession>A0ABS2ATL6</accession>
<name>A0ABS2ATL6_9ACTN</name>
<protein>
    <submittedName>
        <fullName evidence="2">Uncharacterized protein</fullName>
    </submittedName>
</protein>
<evidence type="ECO:0000313" key="3">
    <source>
        <dbReference type="Proteomes" id="UP000632138"/>
    </source>
</evidence>
<feature type="transmembrane region" description="Helical" evidence="1">
    <location>
        <begin position="44"/>
        <end position="66"/>
    </location>
</feature>
<organism evidence="2 3">
    <name type="scientific">Paractinoplanes ovalisporus</name>
    <dbReference type="NCBI Taxonomy" id="2810368"/>
    <lineage>
        <taxon>Bacteria</taxon>
        <taxon>Bacillati</taxon>
        <taxon>Actinomycetota</taxon>
        <taxon>Actinomycetes</taxon>
        <taxon>Micromonosporales</taxon>
        <taxon>Micromonosporaceae</taxon>
        <taxon>Paractinoplanes</taxon>
    </lineage>
</organism>
<evidence type="ECO:0000313" key="2">
    <source>
        <dbReference type="EMBL" id="MBM2623218.1"/>
    </source>
</evidence>
<dbReference type="EMBL" id="JAENHP010000033">
    <property type="protein sequence ID" value="MBM2623218.1"/>
    <property type="molecule type" value="Genomic_DNA"/>
</dbReference>
<keyword evidence="1" id="KW-1133">Transmembrane helix</keyword>
<dbReference type="RefSeq" id="WP_203383573.1">
    <property type="nucleotide sequence ID" value="NZ_JAENHP010000033.1"/>
</dbReference>
<keyword evidence="1" id="KW-0472">Membrane</keyword>
<sequence>MTESRRPWWHMAGSAKQGFVLGAFWGFLAVAQFIVLGAGDGGWLSIVLGTGAAVLSATYLATALALRRR</sequence>
<dbReference type="Proteomes" id="UP000632138">
    <property type="component" value="Unassembled WGS sequence"/>
</dbReference>
<keyword evidence="1" id="KW-0812">Transmembrane</keyword>
<keyword evidence="3" id="KW-1185">Reference proteome</keyword>
<comment type="caution">
    <text evidence="2">The sequence shown here is derived from an EMBL/GenBank/DDBJ whole genome shotgun (WGS) entry which is preliminary data.</text>
</comment>
<gene>
    <name evidence="2" type="ORF">JIG36_47755</name>
</gene>
<reference evidence="2 3" key="1">
    <citation type="submission" date="2021-01" db="EMBL/GenBank/DDBJ databases">
        <title>Actinoplanes sp. nov. LDG1-06 isolated from lichen.</title>
        <authorList>
            <person name="Saeng-In P."/>
            <person name="Phongsopitanun W."/>
            <person name="Kanchanasin P."/>
            <person name="Yuki M."/>
            <person name="Kudo T."/>
            <person name="Ohkuma M."/>
            <person name="Tanasupawat S."/>
        </authorList>
    </citation>
    <scope>NUCLEOTIDE SEQUENCE [LARGE SCALE GENOMIC DNA]</scope>
    <source>
        <strain evidence="2 3">LDG1-06</strain>
    </source>
</reference>